<evidence type="ECO:0000259" key="1">
    <source>
        <dbReference type="Pfam" id="PF01593"/>
    </source>
</evidence>
<dbReference type="GO" id="GO:0009063">
    <property type="term" value="P:amino acid catabolic process"/>
    <property type="evidence" value="ECO:0007669"/>
    <property type="project" value="TreeGrafter"/>
</dbReference>
<accession>A0AAD5PJQ7</accession>
<dbReference type="InterPro" id="IPR002937">
    <property type="entry name" value="Amino_oxidase"/>
</dbReference>
<dbReference type="Proteomes" id="UP001209540">
    <property type="component" value="Unassembled WGS sequence"/>
</dbReference>
<evidence type="ECO:0000313" key="2">
    <source>
        <dbReference type="EMBL" id="KAI9278401.1"/>
    </source>
</evidence>
<evidence type="ECO:0000313" key="3">
    <source>
        <dbReference type="Proteomes" id="UP001209540"/>
    </source>
</evidence>
<dbReference type="SUPFAM" id="SSF51905">
    <property type="entry name" value="FAD/NAD(P)-binding domain"/>
    <property type="match status" value="1"/>
</dbReference>
<feature type="domain" description="Amine oxidase" evidence="1">
    <location>
        <begin position="228"/>
        <end position="710"/>
    </location>
</feature>
<dbReference type="GO" id="GO:0001716">
    <property type="term" value="F:L-amino-acid oxidase activity"/>
    <property type="evidence" value="ECO:0007669"/>
    <property type="project" value="TreeGrafter"/>
</dbReference>
<dbReference type="PANTHER" id="PTHR10742">
    <property type="entry name" value="FLAVIN MONOAMINE OXIDASE"/>
    <property type="match status" value="1"/>
</dbReference>
<dbReference type="Gene3D" id="1.20.1440.240">
    <property type="match status" value="1"/>
</dbReference>
<gene>
    <name evidence="2" type="ORF">BDA99DRAFT_554039</name>
</gene>
<protein>
    <submittedName>
        <fullName evidence="2">Flavin-containing amine oxidoreductase-domain containing protein</fullName>
    </submittedName>
</protein>
<dbReference type="InterPro" id="IPR050281">
    <property type="entry name" value="Flavin_monoamine_oxidase"/>
</dbReference>
<comment type="caution">
    <text evidence="2">The sequence shown here is derived from an EMBL/GenBank/DDBJ whole genome shotgun (WGS) entry which is preliminary data.</text>
</comment>
<dbReference type="Pfam" id="PF01593">
    <property type="entry name" value="Amino_oxidase"/>
    <property type="match status" value="1"/>
</dbReference>
<sequence>MALPQHQYELRDGGYHHENNISIGQEEMDTPCIETESLTNIYLMTWNCNTEFMNDDEIPQQSITLSFGKCDMGNQSNIGDEVKKMKPHHIIGTTTNNSGSSSPFQQLNQYYCQQQRQFVWAVPSLNTLGVHQGCLFATHNPSGRILAKSKQYTVLPSKKWTTKGEGKSNDEQQEEPQLFGLYFDGATYFKKMMAKKNNMNSQKDDFMEVEPLAAKKEKKIGVIGAGASGLFSTYLLKQAGYKNVEIIEGNNRVGGRIKTAYFDHSKTIYNELGAMRIPIAWKYKNQTMLSIQEHKIIFQIAEELNKINNKEDKIEFIPFIDINENNMEYFNGFRLPDGRVPTRKDILKQTGTLYIHLEDPNDIPQEAHEIFQPFENDEKIKSLSQDFYGTFKNAMLTMNDQWSEREWLYREMNASTAAVDYEIQWKNGRDVWYFMYSSLFMSEKCTFRTIHGGMSRLPEGLRLALGDKKIITYNTPISKIEFIKDHKEDQNDDATTTTSKKISAQWKNNPFDKTYNSKKFDSMIISVPFAVVRSWHLPPEIPYILKSAIRYLQDGTACKVLLEFKTRFWEHDQDRPIFGGCGDTDLPMTYTCYPSNDLGSEGPAVMIASYVQDDFIHFGSLSDEEHVARILEDVAEIHGEIVYDQYTGKYARQCWGQDPFARTAWAMYTAAHRRLYLPSYYEYLDGLIFVGEHTHIYQDWISSALHSAIRGVIMVLIEHGDIDGAKAIANYWHDTLYIHI</sequence>
<reference evidence="2" key="1">
    <citation type="journal article" date="2022" name="IScience">
        <title>Evolution of zygomycete secretomes and the origins of terrestrial fungal ecologies.</title>
        <authorList>
            <person name="Chang Y."/>
            <person name="Wang Y."/>
            <person name="Mondo S."/>
            <person name="Ahrendt S."/>
            <person name="Andreopoulos W."/>
            <person name="Barry K."/>
            <person name="Beard J."/>
            <person name="Benny G.L."/>
            <person name="Blankenship S."/>
            <person name="Bonito G."/>
            <person name="Cuomo C."/>
            <person name="Desiro A."/>
            <person name="Gervers K.A."/>
            <person name="Hundley H."/>
            <person name="Kuo A."/>
            <person name="LaButti K."/>
            <person name="Lang B.F."/>
            <person name="Lipzen A."/>
            <person name="O'Donnell K."/>
            <person name="Pangilinan J."/>
            <person name="Reynolds N."/>
            <person name="Sandor L."/>
            <person name="Smith M.E."/>
            <person name="Tsang A."/>
            <person name="Grigoriev I.V."/>
            <person name="Stajich J.E."/>
            <person name="Spatafora J.W."/>
        </authorList>
    </citation>
    <scope>NUCLEOTIDE SEQUENCE</scope>
    <source>
        <strain evidence="2">RSA 2281</strain>
    </source>
</reference>
<reference evidence="2" key="2">
    <citation type="submission" date="2023-02" db="EMBL/GenBank/DDBJ databases">
        <authorList>
            <consortium name="DOE Joint Genome Institute"/>
            <person name="Mondo S.J."/>
            <person name="Chang Y."/>
            <person name="Wang Y."/>
            <person name="Ahrendt S."/>
            <person name="Andreopoulos W."/>
            <person name="Barry K."/>
            <person name="Beard J."/>
            <person name="Benny G.L."/>
            <person name="Blankenship S."/>
            <person name="Bonito G."/>
            <person name="Cuomo C."/>
            <person name="Desiro A."/>
            <person name="Gervers K.A."/>
            <person name="Hundley H."/>
            <person name="Kuo A."/>
            <person name="LaButti K."/>
            <person name="Lang B.F."/>
            <person name="Lipzen A."/>
            <person name="O'Donnell K."/>
            <person name="Pangilinan J."/>
            <person name="Reynolds N."/>
            <person name="Sandor L."/>
            <person name="Smith M.W."/>
            <person name="Tsang A."/>
            <person name="Grigoriev I.V."/>
            <person name="Stajich J.E."/>
            <person name="Spatafora J.W."/>
        </authorList>
    </citation>
    <scope>NUCLEOTIDE SEQUENCE</scope>
    <source>
        <strain evidence="2">RSA 2281</strain>
    </source>
</reference>
<dbReference type="Gene3D" id="3.50.50.60">
    <property type="entry name" value="FAD/NAD(P)-binding domain"/>
    <property type="match status" value="1"/>
</dbReference>
<name>A0AAD5PJQ7_9FUNG</name>
<dbReference type="SUPFAM" id="SSF54373">
    <property type="entry name" value="FAD-linked reductases, C-terminal domain"/>
    <property type="match status" value="1"/>
</dbReference>
<dbReference type="PANTHER" id="PTHR10742:SF342">
    <property type="entry name" value="AMINE OXIDASE"/>
    <property type="match status" value="1"/>
</dbReference>
<dbReference type="InterPro" id="IPR036188">
    <property type="entry name" value="FAD/NAD-bd_sf"/>
</dbReference>
<keyword evidence="3" id="KW-1185">Reference proteome</keyword>
<dbReference type="EMBL" id="JAIXMP010000001">
    <property type="protein sequence ID" value="KAI9278401.1"/>
    <property type="molecule type" value="Genomic_DNA"/>
</dbReference>
<organism evidence="2 3">
    <name type="scientific">Phascolomyces articulosus</name>
    <dbReference type="NCBI Taxonomy" id="60185"/>
    <lineage>
        <taxon>Eukaryota</taxon>
        <taxon>Fungi</taxon>
        <taxon>Fungi incertae sedis</taxon>
        <taxon>Mucoromycota</taxon>
        <taxon>Mucoromycotina</taxon>
        <taxon>Mucoromycetes</taxon>
        <taxon>Mucorales</taxon>
        <taxon>Lichtheimiaceae</taxon>
        <taxon>Phascolomyces</taxon>
    </lineage>
</organism>
<dbReference type="AlphaFoldDB" id="A0AAD5PJQ7"/>
<dbReference type="Gene3D" id="3.90.660.10">
    <property type="match status" value="1"/>
</dbReference>
<proteinExistence type="predicted"/>